<evidence type="ECO:0000256" key="3">
    <source>
        <dbReference type="ARBA" id="ARBA00004663"/>
    </source>
</evidence>
<evidence type="ECO:0000256" key="1">
    <source>
        <dbReference type="ARBA" id="ARBA00001946"/>
    </source>
</evidence>
<dbReference type="EMBL" id="BA000045">
    <property type="protein sequence ID" value="BAC91668.1"/>
    <property type="molecule type" value="Genomic_DNA"/>
</dbReference>
<dbReference type="EC" id="2.7.8.26" evidence="5 19"/>
<dbReference type="HOGENOM" id="CLU_057426_3_0_3"/>
<dbReference type="RefSeq" id="WP_011143716.1">
    <property type="nucleotide sequence ID" value="NC_005125.1"/>
</dbReference>
<keyword evidence="12 19" id="KW-1133">Transmembrane helix</keyword>
<keyword evidence="11 19" id="KW-0460">Magnesium</keyword>
<evidence type="ECO:0000256" key="4">
    <source>
        <dbReference type="ARBA" id="ARBA00010561"/>
    </source>
</evidence>
<comment type="similarity">
    <text evidence="4 19">Belongs to the CobS family.</text>
</comment>
<dbReference type="OrthoDB" id="9794626at2"/>
<organism evidence="20 21">
    <name type="scientific">Gloeobacter violaceus (strain ATCC 29082 / PCC 7421)</name>
    <dbReference type="NCBI Taxonomy" id="251221"/>
    <lineage>
        <taxon>Bacteria</taxon>
        <taxon>Bacillati</taxon>
        <taxon>Cyanobacteriota</taxon>
        <taxon>Cyanophyceae</taxon>
        <taxon>Gloeobacterales</taxon>
        <taxon>Gloeobacteraceae</taxon>
        <taxon>Gloeobacter</taxon>
    </lineage>
</organism>
<comment type="pathway">
    <text evidence="3 19">Cofactor biosynthesis; adenosylcobalamin biosynthesis; adenosylcobalamin from cob(II)yrinate a,c-diamide: step 7/7.</text>
</comment>
<evidence type="ECO:0000256" key="2">
    <source>
        <dbReference type="ARBA" id="ARBA00004651"/>
    </source>
</evidence>
<dbReference type="eggNOG" id="COG0368">
    <property type="taxonomic scope" value="Bacteria"/>
</dbReference>
<dbReference type="GO" id="GO:0008818">
    <property type="term" value="F:cobalamin 5'-phosphate synthase activity"/>
    <property type="evidence" value="ECO:0007669"/>
    <property type="project" value="UniProtKB-UniRule"/>
</dbReference>
<keyword evidence="8 19" id="KW-0169">Cobalamin biosynthesis</keyword>
<dbReference type="STRING" id="251221.gene:10761243"/>
<comment type="catalytic activity">
    <reaction evidence="17 19">
        <text>alpha-ribazole + adenosylcob(III)inamide-GDP = adenosylcob(III)alamin + GMP + H(+)</text>
        <dbReference type="Rhea" id="RHEA:16049"/>
        <dbReference type="ChEBI" id="CHEBI:10329"/>
        <dbReference type="ChEBI" id="CHEBI:15378"/>
        <dbReference type="ChEBI" id="CHEBI:18408"/>
        <dbReference type="ChEBI" id="CHEBI:58115"/>
        <dbReference type="ChEBI" id="CHEBI:60487"/>
        <dbReference type="EC" id="2.7.8.26"/>
    </reaction>
</comment>
<dbReference type="GO" id="GO:0051073">
    <property type="term" value="F:adenosylcobinamide-GDP ribazoletransferase activity"/>
    <property type="evidence" value="ECO:0007669"/>
    <property type="project" value="UniProtKB-UniRule"/>
</dbReference>
<evidence type="ECO:0000256" key="13">
    <source>
        <dbReference type="ARBA" id="ARBA00023136"/>
    </source>
</evidence>
<evidence type="ECO:0000256" key="19">
    <source>
        <dbReference type="HAMAP-Rule" id="MF_00719"/>
    </source>
</evidence>
<feature type="transmembrane region" description="Helical" evidence="19">
    <location>
        <begin position="193"/>
        <end position="213"/>
    </location>
</feature>
<comment type="catalytic activity">
    <reaction evidence="18 19">
        <text>alpha-ribazole 5'-phosphate + adenosylcob(III)inamide-GDP = adenosylcob(III)alamin 5'-phosphate + GMP + H(+)</text>
        <dbReference type="Rhea" id="RHEA:23560"/>
        <dbReference type="ChEBI" id="CHEBI:15378"/>
        <dbReference type="ChEBI" id="CHEBI:57918"/>
        <dbReference type="ChEBI" id="CHEBI:58115"/>
        <dbReference type="ChEBI" id="CHEBI:60487"/>
        <dbReference type="ChEBI" id="CHEBI:60493"/>
        <dbReference type="EC" id="2.7.8.26"/>
    </reaction>
</comment>
<feature type="transmembrane region" description="Helical" evidence="19">
    <location>
        <begin position="93"/>
        <end position="115"/>
    </location>
</feature>
<evidence type="ECO:0000313" key="20">
    <source>
        <dbReference type="EMBL" id="BAC91668.1"/>
    </source>
</evidence>
<dbReference type="InParanoid" id="Q7NF00"/>
<keyword evidence="21" id="KW-1185">Reference proteome</keyword>
<dbReference type="EnsemblBacteria" id="BAC91668">
    <property type="protein sequence ID" value="BAC91668"/>
    <property type="gene ID" value="BAC91668"/>
</dbReference>
<dbReference type="GO" id="GO:0005886">
    <property type="term" value="C:plasma membrane"/>
    <property type="evidence" value="ECO:0007669"/>
    <property type="project" value="UniProtKB-SubCell"/>
</dbReference>
<evidence type="ECO:0000256" key="18">
    <source>
        <dbReference type="ARBA" id="ARBA00049504"/>
    </source>
</evidence>
<reference evidence="20 21" key="2">
    <citation type="journal article" date="2003" name="DNA Res.">
        <title>Complete genome structure of Gloeobacter violaceus PCC 7421, a cyanobacterium that lacks thylakoids (supplement).</title>
        <authorList>
            <person name="Nakamura Y."/>
            <person name="Kaneko T."/>
            <person name="Sato S."/>
            <person name="Mimuro M."/>
            <person name="Miyashita H."/>
            <person name="Tsuchiya T."/>
            <person name="Sasamoto S."/>
            <person name="Watanabe A."/>
            <person name="Kawashima K."/>
            <person name="Kishida Y."/>
            <person name="Kiyokawa C."/>
            <person name="Kohara M."/>
            <person name="Matsumoto M."/>
            <person name="Matsuno A."/>
            <person name="Nakazaki N."/>
            <person name="Shimpo S."/>
            <person name="Takeuchi C."/>
            <person name="Yamada M."/>
            <person name="Tabata S."/>
        </authorList>
    </citation>
    <scope>NUCLEOTIDE SEQUENCE [LARGE SCALE GENOMIC DNA]</scope>
    <source>
        <strain evidence="21">ATCC 29082 / PCC 7421</strain>
    </source>
</reference>
<keyword evidence="13 19" id="KW-0472">Membrane</keyword>
<evidence type="ECO:0000313" key="21">
    <source>
        <dbReference type="Proteomes" id="UP000000557"/>
    </source>
</evidence>
<dbReference type="PANTHER" id="PTHR34148:SF1">
    <property type="entry name" value="ADENOSYLCOBINAMIDE-GDP RIBAZOLETRANSFERASE"/>
    <property type="match status" value="1"/>
</dbReference>
<dbReference type="UniPathway" id="UPA00148">
    <property type="reaction ID" value="UER00238"/>
</dbReference>
<evidence type="ECO:0000256" key="7">
    <source>
        <dbReference type="ARBA" id="ARBA00022475"/>
    </source>
</evidence>
<keyword evidence="10 19" id="KW-0812">Transmembrane</keyword>
<dbReference type="InterPro" id="IPR003805">
    <property type="entry name" value="CobS"/>
</dbReference>
<name>Q7NF00_GLOVI</name>
<dbReference type="PANTHER" id="PTHR34148">
    <property type="entry name" value="ADENOSYLCOBINAMIDE-GDP RIBAZOLETRANSFERASE"/>
    <property type="match status" value="1"/>
</dbReference>
<dbReference type="GO" id="GO:0009236">
    <property type="term" value="P:cobalamin biosynthetic process"/>
    <property type="evidence" value="ECO:0000318"/>
    <property type="project" value="GO_Central"/>
</dbReference>
<evidence type="ECO:0000256" key="14">
    <source>
        <dbReference type="ARBA" id="ARBA00025228"/>
    </source>
</evidence>
<evidence type="ECO:0000256" key="6">
    <source>
        <dbReference type="ARBA" id="ARBA00015850"/>
    </source>
</evidence>
<sequence length="242" mass="24459">MRDWLAALLFYTALPLPLGPVSFDRIARWLPAVGLVVGGLNAGVYALLLALGFAAHLAALLAVVAGLWITGGLHLDGLIDTADGWAAGPERRLAAMADSAVGAFGVMAAVALLAAKTSALADLAGAAAPAALVLAAVSARWGQLVTIGWFPYLKSEGKGKFLKDNTHWPADGWFGTAWWLASLIALGSVYPAVALAAGIGGALGALLGGALVARRFGGHTGDTYGAVIEVGEAVALVLATLV</sequence>
<evidence type="ECO:0000256" key="5">
    <source>
        <dbReference type="ARBA" id="ARBA00013200"/>
    </source>
</evidence>
<keyword evidence="7 19" id="KW-1003">Cell membrane</keyword>
<accession>Q7NF00</accession>
<dbReference type="KEGG" id="gvi:gll3727"/>
<evidence type="ECO:0000256" key="11">
    <source>
        <dbReference type="ARBA" id="ARBA00022842"/>
    </source>
</evidence>
<comment type="function">
    <text evidence="14 19">Joins adenosylcobinamide-GDP and alpha-ribazole to generate adenosylcobalamin (Ado-cobalamin). Also synthesizes adenosylcobalamin 5'-phosphate from adenosylcobinamide-GDP and alpha-ribazole 5'-phosphate.</text>
</comment>
<evidence type="ECO:0000256" key="12">
    <source>
        <dbReference type="ARBA" id="ARBA00022989"/>
    </source>
</evidence>
<dbReference type="Proteomes" id="UP000000557">
    <property type="component" value="Chromosome"/>
</dbReference>
<dbReference type="FunCoup" id="Q7NF00">
    <property type="interactions" value="94"/>
</dbReference>
<keyword evidence="19" id="KW-0997">Cell inner membrane</keyword>
<dbReference type="AlphaFoldDB" id="Q7NF00"/>
<evidence type="ECO:0000256" key="8">
    <source>
        <dbReference type="ARBA" id="ARBA00022573"/>
    </source>
</evidence>
<evidence type="ECO:0000256" key="10">
    <source>
        <dbReference type="ARBA" id="ARBA00022692"/>
    </source>
</evidence>
<dbReference type="Pfam" id="PF02654">
    <property type="entry name" value="CobS"/>
    <property type="match status" value="1"/>
</dbReference>
<dbReference type="NCBIfam" id="TIGR00317">
    <property type="entry name" value="cobS"/>
    <property type="match status" value="1"/>
</dbReference>
<evidence type="ECO:0000256" key="15">
    <source>
        <dbReference type="ARBA" id="ARBA00032605"/>
    </source>
</evidence>
<keyword evidence="9 19" id="KW-0808">Transferase</keyword>
<dbReference type="PATRIC" id="fig|251221.4.peg.3761"/>
<gene>
    <name evidence="19 20" type="primary">cobS</name>
</gene>
<protein>
    <recommendedName>
        <fullName evidence="6 19">Adenosylcobinamide-GDP ribazoletransferase</fullName>
        <ecNumber evidence="5 19">2.7.8.26</ecNumber>
    </recommendedName>
    <alternativeName>
        <fullName evidence="16 19">Cobalamin synthase</fullName>
    </alternativeName>
    <alternativeName>
        <fullName evidence="15 19">Cobalamin-5'-phosphate synthase</fullName>
    </alternativeName>
</protein>
<evidence type="ECO:0000256" key="17">
    <source>
        <dbReference type="ARBA" id="ARBA00048623"/>
    </source>
</evidence>
<dbReference type="PhylomeDB" id="Q7NF00"/>
<comment type="cofactor">
    <cofactor evidence="1 19">
        <name>Mg(2+)</name>
        <dbReference type="ChEBI" id="CHEBI:18420"/>
    </cofactor>
</comment>
<evidence type="ECO:0000256" key="9">
    <source>
        <dbReference type="ARBA" id="ARBA00022679"/>
    </source>
</evidence>
<proteinExistence type="inferred from homology"/>
<feature type="transmembrane region" description="Helical" evidence="19">
    <location>
        <begin position="127"/>
        <end position="150"/>
    </location>
</feature>
<evidence type="ECO:0000256" key="16">
    <source>
        <dbReference type="ARBA" id="ARBA00032853"/>
    </source>
</evidence>
<feature type="transmembrane region" description="Helical" evidence="19">
    <location>
        <begin position="47"/>
        <end position="73"/>
    </location>
</feature>
<reference evidence="20 21" key="1">
    <citation type="journal article" date="2003" name="DNA Res.">
        <title>Complete genome structure of Gloeobacter violaceus PCC 7421, a cyanobacterium that lacks thylakoids.</title>
        <authorList>
            <person name="Nakamura Y."/>
            <person name="Kaneko T."/>
            <person name="Sato S."/>
            <person name="Mimuro M."/>
            <person name="Miyashita H."/>
            <person name="Tsuchiya T."/>
            <person name="Sasamoto S."/>
            <person name="Watanabe A."/>
            <person name="Kawashima K."/>
            <person name="Kishida Y."/>
            <person name="Kiyokawa C."/>
            <person name="Kohara M."/>
            <person name="Matsumoto M."/>
            <person name="Matsuno A."/>
            <person name="Nakazaki N."/>
            <person name="Shimpo S."/>
            <person name="Takeuchi C."/>
            <person name="Yamada M."/>
            <person name="Tabata S."/>
        </authorList>
    </citation>
    <scope>NUCLEOTIDE SEQUENCE [LARGE SCALE GENOMIC DNA]</scope>
    <source>
        <strain evidence="21">ATCC 29082 / PCC 7421</strain>
    </source>
</reference>
<dbReference type="HAMAP" id="MF_00719">
    <property type="entry name" value="CobS"/>
    <property type="match status" value="1"/>
</dbReference>
<comment type="subcellular location">
    <subcellularLocation>
        <location evidence="19">Cell inner membrane</location>
        <topology evidence="19">Multi-pass membrane protein</topology>
    </subcellularLocation>
    <subcellularLocation>
        <location evidence="2">Cell membrane</location>
        <topology evidence="2">Multi-pass membrane protein</topology>
    </subcellularLocation>
</comment>